<sequence length="401" mass="42573">MSIYKRLPELIRTVGEELQFLLQPRIWGSVSVVVVVGIFFWQFSEHPEWFSLDQESTLDSGNSASQLTPEEQSIAADIDSSKVLLDELNHNNSFLAPLNTTISLGTDLFKQAQEAAKKPESSSNSNPLVDAILSESAPKTQPSISVQGNTSTPVNNLNSVSGNPSTSTESNPNIGLNQSAETTNPQTTTTALQQAMQNYLQTQQTENKDLAVPSNTATESSPTSEVQETKPSTLSPNTLTNPNAALNPLSGTPVGVTPFTATPTITGQAIQPSWSVPRANTNPVVGTVPLPAPNPYQTNVTLPPVVPTVPTVTPGTAPNPGYSNLNSLPINNTAPSYSVTPNTGSYSTVQPVQPNSYMTPSNMNPNLQPGQIGQTQPNFSVPNRVPGRYIGGGEINTFANP</sequence>
<dbReference type="RefSeq" id="WP_254174037.1">
    <property type="nucleotide sequence ID" value="NZ_LR882967.1"/>
</dbReference>
<dbReference type="Proteomes" id="UP001153719">
    <property type="component" value="Chromosome"/>
</dbReference>
<feature type="compositionally biased region" description="Low complexity" evidence="1">
    <location>
        <begin position="178"/>
        <end position="189"/>
    </location>
</feature>
<evidence type="ECO:0000313" key="4">
    <source>
        <dbReference type="Proteomes" id="UP001153719"/>
    </source>
</evidence>
<keyword evidence="4" id="KW-1185">Reference proteome</keyword>
<organism evidence="3 4">
    <name type="scientific">Planktothrix pseudagardhii</name>
    <dbReference type="NCBI Taxonomy" id="132604"/>
    <lineage>
        <taxon>Bacteria</taxon>
        <taxon>Bacillati</taxon>
        <taxon>Cyanobacteriota</taxon>
        <taxon>Cyanophyceae</taxon>
        <taxon>Oscillatoriophycideae</taxon>
        <taxon>Oscillatoriales</taxon>
        <taxon>Microcoleaceae</taxon>
        <taxon>Planktothrix</taxon>
    </lineage>
</organism>
<evidence type="ECO:0000313" key="3">
    <source>
        <dbReference type="EMBL" id="CAD5956431.1"/>
    </source>
</evidence>
<keyword evidence="2" id="KW-0472">Membrane</keyword>
<name>A0A9W4D783_9CYAN</name>
<feature type="compositionally biased region" description="Polar residues" evidence="1">
    <location>
        <begin position="213"/>
        <end position="244"/>
    </location>
</feature>
<feature type="compositionally biased region" description="Polar residues" evidence="1">
    <location>
        <begin position="137"/>
        <end position="177"/>
    </location>
</feature>
<keyword evidence="2" id="KW-0812">Transmembrane</keyword>
<dbReference type="AlphaFoldDB" id="A0A9W4D783"/>
<dbReference type="EMBL" id="LR882967">
    <property type="protein sequence ID" value="CAD5956431.1"/>
    <property type="molecule type" value="Genomic_DNA"/>
</dbReference>
<feature type="region of interest" description="Disordered" evidence="1">
    <location>
        <begin position="136"/>
        <end position="189"/>
    </location>
</feature>
<evidence type="ECO:0000256" key="1">
    <source>
        <dbReference type="SAM" id="MobiDB-lite"/>
    </source>
</evidence>
<evidence type="ECO:0000256" key="2">
    <source>
        <dbReference type="SAM" id="Phobius"/>
    </source>
</evidence>
<reference evidence="3" key="1">
    <citation type="submission" date="2020-09" db="EMBL/GenBank/DDBJ databases">
        <authorList>
            <person name="Blom J."/>
        </authorList>
    </citation>
    <scope>NUCLEOTIDE SEQUENCE</scope>
    <source>
        <strain evidence="3">No.713</strain>
    </source>
</reference>
<feature type="transmembrane region" description="Helical" evidence="2">
    <location>
        <begin position="26"/>
        <end position="44"/>
    </location>
</feature>
<accession>A0A9W4D783</accession>
<keyword evidence="2" id="KW-1133">Transmembrane helix</keyword>
<proteinExistence type="predicted"/>
<gene>
    <name evidence="3" type="ORF">NO713_02910</name>
</gene>
<feature type="region of interest" description="Disordered" evidence="1">
    <location>
        <begin position="207"/>
        <end position="249"/>
    </location>
</feature>
<protein>
    <submittedName>
        <fullName evidence="3">Uncharacterized protein</fullName>
    </submittedName>
</protein>
<dbReference type="KEGG" id="ppsu:NO713_02910"/>